<keyword evidence="3" id="KW-1185">Reference proteome</keyword>
<evidence type="ECO:0000313" key="2">
    <source>
        <dbReference type="EMBL" id="VDL78823.1"/>
    </source>
</evidence>
<reference evidence="2 3" key="2">
    <citation type="submission" date="2018-11" db="EMBL/GenBank/DDBJ databases">
        <authorList>
            <consortium name="Pathogen Informatics"/>
        </authorList>
    </citation>
    <scope>NUCLEOTIDE SEQUENCE [LARGE SCALE GENOMIC DNA]</scope>
</reference>
<evidence type="ECO:0000313" key="3">
    <source>
        <dbReference type="Proteomes" id="UP000271162"/>
    </source>
</evidence>
<accession>A0A0N4YET1</accession>
<organism evidence="4">
    <name type="scientific">Nippostrongylus brasiliensis</name>
    <name type="common">Rat hookworm</name>
    <dbReference type="NCBI Taxonomy" id="27835"/>
    <lineage>
        <taxon>Eukaryota</taxon>
        <taxon>Metazoa</taxon>
        <taxon>Ecdysozoa</taxon>
        <taxon>Nematoda</taxon>
        <taxon>Chromadorea</taxon>
        <taxon>Rhabditida</taxon>
        <taxon>Rhabditina</taxon>
        <taxon>Rhabditomorpha</taxon>
        <taxon>Strongyloidea</taxon>
        <taxon>Heligmosomidae</taxon>
        <taxon>Nippostrongylus</taxon>
    </lineage>
</organism>
<feature type="compositionally biased region" description="Polar residues" evidence="1">
    <location>
        <begin position="114"/>
        <end position="127"/>
    </location>
</feature>
<feature type="compositionally biased region" description="Polar residues" evidence="1">
    <location>
        <begin position="62"/>
        <end position="71"/>
    </location>
</feature>
<name>A0A0N4YET1_NIPBR</name>
<protein>
    <submittedName>
        <fullName evidence="4">Not3 domain-containing protein</fullName>
    </submittedName>
</protein>
<gene>
    <name evidence="2" type="ORF">NBR_LOCUS15229</name>
</gene>
<dbReference type="AlphaFoldDB" id="A0A0N4YET1"/>
<proteinExistence type="predicted"/>
<evidence type="ECO:0000313" key="4">
    <source>
        <dbReference type="WBParaSite" id="NBR_0001522801-mRNA-1"/>
    </source>
</evidence>
<dbReference type="EMBL" id="UYSL01021647">
    <property type="protein sequence ID" value="VDL78823.1"/>
    <property type="molecule type" value="Genomic_DNA"/>
</dbReference>
<dbReference type="WBParaSite" id="NBR_0001522801-mRNA-1">
    <property type="protein sequence ID" value="NBR_0001522801-mRNA-1"/>
    <property type="gene ID" value="NBR_0001522801"/>
</dbReference>
<sequence>MNADLEKKQQVLKDAQNSLDKLLDDPWRDNLIHQITGWKMDISKRIKEIETALDKYTKEVSKSNATNSPNNKKIPLKTKKANDAIKQGRLRLKALSAIIEQLSASDVEELSNKVAQMSTPGKCQLDTSAAPEE</sequence>
<reference evidence="4" key="1">
    <citation type="submission" date="2017-02" db="UniProtKB">
        <authorList>
            <consortium name="WormBaseParasite"/>
        </authorList>
    </citation>
    <scope>IDENTIFICATION</scope>
</reference>
<feature type="region of interest" description="Disordered" evidence="1">
    <location>
        <begin position="60"/>
        <end position="80"/>
    </location>
</feature>
<feature type="region of interest" description="Disordered" evidence="1">
    <location>
        <begin position="114"/>
        <end position="133"/>
    </location>
</feature>
<evidence type="ECO:0000256" key="1">
    <source>
        <dbReference type="SAM" id="MobiDB-lite"/>
    </source>
</evidence>
<dbReference type="Proteomes" id="UP000271162">
    <property type="component" value="Unassembled WGS sequence"/>
</dbReference>